<dbReference type="Proteomes" id="UP000265520">
    <property type="component" value="Unassembled WGS sequence"/>
</dbReference>
<dbReference type="AlphaFoldDB" id="A0A392TC10"/>
<comment type="caution">
    <text evidence="1">The sequence shown here is derived from an EMBL/GenBank/DDBJ whole genome shotgun (WGS) entry which is preliminary data.</text>
</comment>
<feature type="non-terminal residue" evidence="1">
    <location>
        <position position="39"/>
    </location>
</feature>
<dbReference type="EMBL" id="LXQA010549970">
    <property type="protein sequence ID" value="MCI58671.1"/>
    <property type="molecule type" value="Genomic_DNA"/>
</dbReference>
<reference evidence="1 2" key="1">
    <citation type="journal article" date="2018" name="Front. Plant Sci.">
        <title>Red Clover (Trifolium pratense) and Zigzag Clover (T. medium) - A Picture of Genomic Similarities and Differences.</title>
        <authorList>
            <person name="Dluhosova J."/>
            <person name="Istvanek J."/>
            <person name="Nedelnik J."/>
            <person name="Repkova J."/>
        </authorList>
    </citation>
    <scope>NUCLEOTIDE SEQUENCE [LARGE SCALE GENOMIC DNA]</scope>
    <source>
        <strain evidence="2">cv. 10/8</strain>
        <tissue evidence="1">Leaf</tissue>
    </source>
</reference>
<keyword evidence="2" id="KW-1185">Reference proteome</keyword>
<protein>
    <submittedName>
        <fullName evidence="1">Uncharacterized protein</fullName>
    </submittedName>
</protein>
<evidence type="ECO:0000313" key="2">
    <source>
        <dbReference type="Proteomes" id="UP000265520"/>
    </source>
</evidence>
<evidence type="ECO:0000313" key="1">
    <source>
        <dbReference type="EMBL" id="MCI58671.1"/>
    </source>
</evidence>
<organism evidence="1 2">
    <name type="scientific">Trifolium medium</name>
    <dbReference type="NCBI Taxonomy" id="97028"/>
    <lineage>
        <taxon>Eukaryota</taxon>
        <taxon>Viridiplantae</taxon>
        <taxon>Streptophyta</taxon>
        <taxon>Embryophyta</taxon>
        <taxon>Tracheophyta</taxon>
        <taxon>Spermatophyta</taxon>
        <taxon>Magnoliopsida</taxon>
        <taxon>eudicotyledons</taxon>
        <taxon>Gunneridae</taxon>
        <taxon>Pentapetalae</taxon>
        <taxon>rosids</taxon>
        <taxon>fabids</taxon>
        <taxon>Fabales</taxon>
        <taxon>Fabaceae</taxon>
        <taxon>Papilionoideae</taxon>
        <taxon>50 kb inversion clade</taxon>
        <taxon>NPAAA clade</taxon>
        <taxon>Hologalegina</taxon>
        <taxon>IRL clade</taxon>
        <taxon>Trifolieae</taxon>
        <taxon>Trifolium</taxon>
    </lineage>
</organism>
<name>A0A392TC10_9FABA</name>
<sequence>MVGSLPVQGLPNWDHTHLRTRTPADDLMEAWHGRNEAPK</sequence>
<proteinExistence type="predicted"/>
<accession>A0A392TC10</accession>